<dbReference type="SUPFAM" id="SSF50156">
    <property type="entry name" value="PDZ domain-like"/>
    <property type="match status" value="1"/>
</dbReference>
<keyword evidence="4" id="KW-0720">Serine protease</keyword>
<feature type="domain" description="PDZ" evidence="6">
    <location>
        <begin position="261"/>
        <end position="361"/>
    </location>
</feature>
<dbReference type="PANTHER" id="PTHR43343:SF3">
    <property type="entry name" value="PROTEASE DO-LIKE 8, CHLOROPLASTIC"/>
    <property type="match status" value="1"/>
</dbReference>
<dbReference type="Pfam" id="PF13365">
    <property type="entry name" value="Trypsin_2"/>
    <property type="match status" value="1"/>
</dbReference>
<comment type="similarity">
    <text evidence="1">Belongs to the peptidase S1C family.</text>
</comment>
<evidence type="ECO:0000313" key="8">
    <source>
        <dbReference type="Proteomes" id="UP000593737"/>
    </source>
</evidence>
<dbReference type="PANTHER" id="PTHR43343">
    <property type="entry name" value="PEPTIDASE S12"/>
    <property type="match status" value="1"/>
</dbReference>
<evidence type="ECO:0000256" key="3">
    <source>
        <dbReference type="ARBA" id="ARBA00022801"/>
    </source>
</evidence>
<protein>
    <submittedName>
        <fullName evidence="7">2-alkenal reductase</fullName>
    </submittedName>
</protein>
<keyword evidence="3" id="KW-0378">Hydrolase</keyword>
<name>A0A7S8J076_9BACT</name>
<gene>
    <name evidence="7" type="ORF">Nkreftii_003701</name>
</gene>
<dbReference type="PROSITE" id="PS50106">
    <property type="entry name" value="PDZ"/>
    <property type="match status" value="1"/>
</dbReference>
<reference evidence="7 8" key="1">
    <citation type="journal article" date="2020" name="ISME J.">
        <title>Enrichment and physiological characterization of a novel comammox Nitrospira indicates ammonium inhibition of complete nitrification.</title>
        <authorList>
            <person name="Sakoula D."/>
            <person name="Koch H."/>
            <person name="Frank J."/>
            <person name="Jetten M.S.M."/>
            <person name="van Kessel M.A.H.J."/>
            <person name="Lucker S."/>
        </authorList>
    </citation>
    <scope>NUCLEOTIDE SEQUENCE [LARGE SCALE GENOMIC DNA]</scope>
    <source>
        <strain evidence="7">Comreactor17</strain>
    </source>
</reference>
<dbReference type="GO" id="GO:0006508">
    <property type="term" value="P:proteolysis"/>
    <property type="evidence" value="ECO:0007669"/>
    <property type="project" value="UniProtKB-KW"/>
</dbReference>
<dbReference type="Pfam" id="PF13180">
    <property type="entry name" value="PDZ_2"/>
    <property type="match status" value="1"/>
</dbReference>
<evidence type="ECO:0000256" key="2">
    <source>
        <dbReference type="ARBA" id="ARBA00022670"/>
    </source>
</evidence>
<proteinExistence type="inferred from homology"/>
<evidence type="ECO:0000259" key="6">
    <source>
        <dbReference type="PROSITE" id="PS50106"/>
    </source>
</evidence>
<keyword evidence="2" id="KW-0645">Protease</keyword>
<dbReference type="GO" id="GO:0004252">
    <property type="term" value="F:serine-type endopeptidase activity"/>
    <property type="evidence" value="ECO:0007669"/>
    <property type="project" value="InterPro"/>
</dbReference>
<dbReference type="SUPFAM" id="SSF50494">
    <property type="entry name" value="Trypsin-like serine proteases"/>
    <property type="match status" value="1"/>
</dbReference>
<dbReference type="InterPro" id="IPR001478">
    <property type="entry name" value="PDZ"/>
</dbReference>
<dbReference type="InterPro" id="IPR001940">
    <property type="entry name" value="Peptidase_S1C"/>
</dbReference>
<dbReference type="Proteomes" id="UP000593737">
    <property type="component" value="Chromosome"/>
</dbReference>
<dbReference type="InterPro" id="IPR009003">
    <property type="entry name" value="Peptidase_S1_PA"/>
</dbReference>
<dbReference type="EMBL" id="CP047423">
    <property type="protein sequence ID" value="QPD05927.1"/>
    <property type="molecule type" value="Genomic_DNA"/>
</dbReference>
<organism evidence="7 8">
    <name type="scientific">Candidatus Nitrospira kreftii</name>
    <dbReference type="NCBI Taxonomy" id="2652173"/>
    <lineage>
        <taxon>Bacteria</taxon>
        <taxon>Pseudomonadati</taxon>
        <taxon>Nitrospirota</taxon>
        <taxon>Nitrospiria</taxon>
        <taxon>Nitrospirales</taxon>
        <taxon>Nitrospiraceae</taxon>
        <taxon>Nitrospira</taxon>
    </lineage>
</organism>
<dbReference type="PRINTS" id="PR00834">
    <property type="entry name" value="PROTEASES2C"/>
</dbReference>
<evidence type="ECO:0000256" key="4">
    <source>
        <dbReference type="ARBA" id="ARBA00022825"/>
    </source>
</evidence>
<evidence type="ECO:0000256" key="5">
    <source>
        <dbReference type="SAM" id="SignalP"/>
    </source>
</evidence>
<dbReference type="SMART" id="SM00228">
    <property type="entry name" value="PDZ"/>
    <property type="match status" value="1"/>
</dbReference>
<dbReference type="KEGG" id="nkf:Nkreftii_003701"/>
<sequence length="374" mass="39599">MNRHVRSVTLLLLFSATMAAPAITLGEWGKPLGAVYDGPEGKPRPVTPAPAELGPDERATTTVFERATKSVVFIANTAIQRDFWSLDIMEVPQGSGSGFIWNKQGHIVTNFHVIYGANSIKVTLADRAEYQAKVVGADPDHDLAVLQIQAPDSQLEPLAIGSSHDLRVGQKVLAIGNPFGLDHTLTTGVVSALGRTIKSMSNRTIEGVIQTDAAINPGNSGGPLLDSAGRLIGVNTQIVSPSGAYAGIGFAVPVDTVNRIVPELIKHGQLIRPGLGVSLVPDSMAKRWGIKGLIIGKVTRGGPADRVGLKGARETVAGRIQLGDIIVSVAGKPMTTVDDLMDVMEEHKVGDHVSVEILRGKRREKVSVILQAVN</sequence>
<feature type="signal peptide" evidence="5">
    <location>
        <begin position="1"/>
        <end position="19"/>
    </location>
</feature>
<evidence type="ECO:0000256" key="1">
    <source>
        <dbReference type="ARBA" id="ARBA00010541"/>
    </source>
</evidence>
<dbReference type="InterPro" id="IPR051201">
    <property type="entry name" value="Chloro_Bact_Ser_Proteases"/>
</dbReference>
<accession>A0A7S8J076</accession>
<evidence type="ECO:0000313" key="7">
    <source>
        <dbReference type="EMBL" id="QPD05927.1"/>
    </source>
</evidence>
<dbReference type="FunFam" id="2.40.10.10:FF:000001">
    <property type="entry name" value="Periplasmic serine protease DegS"/>
    <property type="match status" value="1"/>
</dbReference>
<keyword evidence="5" id="KW-0732">Signal</keyword>
<dbReference type="InterPro" id="IPR043504">
    <property type="entry name" value="Peptidase_S1_PA_chymotrypsin"/>
</dbReference>
<feature type="chain" id="PRO_5032329846" evidence="5">
    <location>
        <begin position="20"/>
        <end position="374"/>
    </location>
</feature>
<dbReference type="Gene3D" id="2.30.42.10">
    <property type="match status" value="1"/>
</dbReference>
<dbReference type="Gene3D" id="2.40.10.10">
    <property type="entry name" value="Trypsin-like serine proteases"/>
    <property type="match status" value="2"/>
</dbReference>
<dbReference type="AlphaFoldDB" id="A0A7S8J076"/>
<dbReference type="InterPro" id="IPR036034">
    <property type="entry name" value="PDZ_sf"/>
</dbReference>